<protein>
    <submittedName>
        <fullName evidence="1">Uncharacterized protein</fullName>
    </submittedName>
</protein>
<reference evidence="1" key="4">
    <citation type="submission" date="2019-03" db="UniProtKB">
        <authorList>
            <consortium name="EnsemblPlants"/>
        </authorList>
    </citation>
    <scope>IDENTIFICATION</scope>
</reference>
<reference evidence="1" key="3">
    <citation type="journal article" date="2017" name="Nature">
        <title>Genome sequence of the progenitor of the wheat D genome Aegilops tauschii.</title>
        <authorList>
            <person name="Luo M.C."/>
            <person name="Gu Y.Q."/>
            <person name="Puiu D."/>
            <person name="Wang H."/>
            <person name="Twardziok S.O."/>
            <person name="Deal K.R."/>
            <person name="Huo N."/>
            <person name="Zhu T."/>
            <person name="Wang L."/>
            <person name="Wang Y."/>
            <person name="McGuire P.E."/>
            <person name="Liu S."/>
            <person name="Long H."/>
            <person name="Ramasamy R.K."/>
            <person name="Rodriguez J.C."/>
            <person name="Van S.L."/>
            <person name="Yuan L."/>
            <person name="Wang Z."/>
            <person name="Xia Z."/>
            <person name="Xiao L."/>
            <person name="Anderson O.D."/>
            <person name="Ouyang S."/>
            <person name="Liang Y."/>
            <person name="Zimin A.V."/>
            <person name="Pertea G."/>
            <person name="Qi P."/>
            <person name="Bennetzen J.L."/>
            <person name="Dai X."/>
            <person name="Dawson M.W."/>
            <person name="Muller H.G."/>
            <person name="Kugler K."/>
            <person name="Rivarola-Duarte L."/>
            <person name="Spannagl M."/>
            <person name="Mayer K.F.X."/>
            <person name="Lu F.H."/>
            <person name="Bevan M.W."/>
            <person name="Leroy P."/>
            <person name="Li P."/>
            <person name="You F.M."/>
            <person name="Sun Q."/>
            <person name="Liu Z."/>
            <person name="Lyons E."/>
            <person name="Wicker T."/>
            <person name="Salzberg S.L."/>
            <person name="Devos K.M."/>
            <person name="Dvorak J."/>
        </authorList>
    </citation>
    <scope>NUCLEOTIDE SEQUENCE [LARGE SCALE GENOMIC DNA]</scope>
    <source>
        <strain evidence="1">cv. AL8/78</strain>
    </source>
</reference>
<evidence type="ECO:0000313" key="2">
    <source>
        <dbReference type="Proteomes" id="UP000015105"/>
    </source>
</evidence>
<dbReference type="Proteomes" id="UP000015105">
    <property type="component" value="Chromosome 1D"/>
</dbReference>
<proteinExistence type="predicted"/>
<sequence>MNLAFDYWADPLVEIATDTLSVGADGIVTEFPATAA</sequence>
<organism evidence="1 2">
    <name type="scientific">Aegilops tauschii subsp. strangulata</name>
    <name type="common">Goatgrass</name>
    <dbReference type="NCBI Taxonomy" id="200361"/>
    <lineage>
        <taxon>Eukaryota</taxon>
        <taxon>Viridiplantae</taxon>
        <taxon>Streptophyta</taxon>
        <taxon>Embryophyta</taxon>
        <taxon>Tracheophyta</taxon>
        <taxon>Spermatophyta</taxon>
        <taxon>Magnoliopsida</taxon>
        <taxon>Liliopsida</taxon>
        <taxon>Poales</taxon>
        <taxon>Poaceae</taxon>
        <taxon>BOP clade</taxon>
        <taxon>Pooideae</taxon>
        <taxon>Triticodae</taxon>
        <taxon>Triticeae</taxon>
        <taxon>Triticinae</taxon>
        <taxon>Aegilops</taxon>
    </lineage>
</organism>
<dbReference type="Gramene" id="AET1Gv20854100.37">
    <property type="protein sequence ID" value="AET1Gv20854100.37"/>
    <property type="gene ID" value="AET1Gv20854100"/>
</dbReference>
<reference evidence="2" key="2">
    <citation type="journal article" date="2017" name="Nat. Plants">
        <title>The Aegilops tauschii genome reveals multiple impacts of transposons.</title>
        <authorList>
            <person name="Zhao G."/>
            <person name="Zou C."/>
            <person name="Li K."/>
            <person name="Wang K."/>
            <person name="Li T."/>
            <person name="Gao L."/>
            <person name="Zhang X."/>
            <person name="Wang H."/>
            <person name="Yang Z."/>
            <person name="Liu X."/>
            <person name="Jiang W."/>
            <person name="Mao L."/>
            <person name="Kong X."/>
            <person name="Jiao Y."/>
            <person name="Jia J."/>
        </authorList>
    </citation>
    <scope>NUCLEOTIDE SEQUENCE [LARGE SCALE GENOMIC DNA]</scope>
    <source>
        <strain evidence="2">cv. AL8/78</strain>
    </source>
</reference>
<reference evidence="2" key="1">
    <citation type="journal article" date="2014" name="Science">
        <title>Ancient hybridizations among the ancestral genomes of bread wheat.</title>
        <authorList>
            <consortium name="International Wheat Genome Sequencing Consortium,"/>
            <person name="Marcussen T."/>
            <person name="Sandve S.R."/>
            <person name="Heier L."/>
            <person name="Spannagl M."/>
            <person name="Pfeifer M."/>
            <person name="Jakobsen K.S."/>
            <person name="Wulff B.B."/>
            <person name="Steuernagel B."/>
            <person name="Mayer K.F."/>
            <person name="Olsen O.A."/>
        </authorList>
    </citation>
    <scope>NUCLEOTIDE SEQUENCE [LARGE SCALE GENOMIC DNA]</scope>
    <source>
        <strain evidence="2">cv. AL8/78</strain>
    </source>
</reference>
<keyword evidence="2" id="KW-1185">Reference proteome</keyword>
<dbReference type="EnsemblPlants" id="AET1Gv20854100.37">
    <property type="protein sequence ID" value="AET1Gv20854100.37"/>
    <property type="gene ID" value="AET1Gv20854100"/>
</dbReference>
<name>A0A452ZN76_AEGTS</name>
<dbReference type="AlphaFoldDB" id="A0A452ZN76"/>
<accession>A0A452ZN76</accession>
<evidence type="ECO:0000313" key="1">
    <source>
        <dbReference type="EnsemblPlants" id="AET1Gv20854100.37"/>
    </source>
</evidence>
<reference evidence="1" key="5">
    <citation type="journal article" date="2021" name="G3 (Bethesda)">
        <title>Aegilops tauschii genome assembly Aet v5.0 features greater sequence contiguity and improved annotation.</title>
        <authorList>
            <person name="Wang L."/>
            <person name="Zhu T."/>
            <person name="Rodriguez J.C."/>
            <person name="Deal K.R."/>
            <person name="Dubcovsky J."/>
            <person name="McGuire P.E."/>
            <person name="Lux T."/>
            <person name="Spannagl M."/>
            <person name="Mayer K.F.X."/>
            <person name="Baldrich P."/>
            <person name="Meyers B.C."/>
            <person name="Huo N."/>
            <person name="Gu Y.Q."/>
            <person name="Zhou H."/>
            <person name="Devos K.M."/>
            <person name="Bennetzen J.L."/>
            <person name="Unver T."/>
            <person name="Budak H."/>
            <person name="Gulick P.J."/>
            <person name="Galiba G."/>
            <person name="Kalapos B."/>
            <person name="Nelson D.R."/>
            <person name="Li P."/>
            <person name="You F.M."/>
            <person name="Luo M.C."/>
            <person name="Dvorak J."/>
        </authorList>
    </citation>
    <scope>NUCLEOTIDE SEQUENCE [LARGE SCALE GENOMIC DNA]</scope>
    <source>
        <strain evidence="1">cv. AL8/78</strain>
    </source>
</reference>